<dbReference type="GO" id="GO:0005814">
    <property type="term" value="C:centriole"/>
    <property type="evidence" value="ECO:0007669"/>
    <property type="project" value="TreeGrafter"/>
</dbReference>
<dbReference type="InterPro" id="IPR030791">
    <property type="entry name" value="Rotatin"/>
</dbReference>
<reference evidence="2 3" key="1">
    <citation type="journal article" date="2016" name="Genome Biol. Evol.">
        <title>Gene Family Evolution Reflects Adaptation to Soil Environmental Stressors in the Genome of the Collembolan Orchesella cincta.</title>
        <authorList>
            <person name="Faddeeva-Vakhrusheva A."/>
            <person name="Derks M.F."/>
            <person name="Anvar S.Y."/>
            <person name="Agamennone V."/>
            <person name="Suring W."/>
            <person name="Smit S."/>
            <person name="van Straalen N.M."/>
            <person name="Roelofs D."/>
        </authorList>
    </citation>
    <scope>NUCLEOTIDE SEQUENCE [LARGE SCALE GENOMIC DNA]</scope>
    <source>
        <tissue evidence="2">Mixed pool</tissue>
    </source>
</reference>
<dbReference type="PANTHER" id="PTHR31691:SF1">
    <property type="entry name" value="ROTATIN"/>
    <property type="match status" value="1"/>
</dbReference>
<comment type="caution">
    <text evidence="2">The sequence shown here is derived from an EMBL/GenBank/DDBJ whole genome shotgun (WGS) entry which is preliminary data.</text>
</comment>
<dbReference type="GO" id="GO:0032053">
    <property type="term" value="P:ciliary basal body organization"/>
    <property type="evidence" value="ECO:0007669"/>
    <property type="project" value="TreeGrafter"/>
</dbReference>
<dbReference type="PANTHER" id="PTHR31691">
    <property type="entry name" value="ROTATIN"/>
    <property type="match status" value="1"/>
</dbReference>
<dbReference type="STRING" id="48709.A0A1D2MGH5"/>
<dbReference type="GO" id="GO:0007099">
    <property type="term" value="P:centriole replication"/>
    <property type="evidence" value="ECO:0007669"/>
    <property type="project" value="TreeGrafter"/>
</dbReference>
<evidence type="ECO:0000313" key="2">
    <source>
        <dbReference type="EMBL" id="ODM92073.1"/>
    </source>
</evidence>
<gene>
    <name evidence="2" type="ORF">Ocin01_14608</name>
</gene>
<proteinExistence type="predicted"/>
<dbReference type="EMBL" id="LJIJ01001337">
    <property type="protein sequence ID" value="ODM92073.1"/>
    <property type="molecule type" value="Genomic_DNA"/>
</dbReference>
<sequence length="1020" mass="114639">MIGYKVTETLGGGGMGLKFQMDSQRRETTLSNNGTNELIANLDHELLDVRVRALKCLLRKLEYGIISSEALKDRVDLLDRCRRWLSSAGEGSTDGSKNLSLESAEVEGIELVVQLLYELSKHREFRDLMRLQNVDSLLLKFKPYLSGDFKCQLDALVNSLVVGQFELSYEGAASEWFDNNTCPALTARSKPIDMYSSRQKPYDYDYYYKPYTELPPQGRPSPSHPSPKGSSDTSRSTPETQLAKKTNIPLGNEDGWMQNIPFFVPSVDLTGTDRRVINSTVDSLSSTSEPLVLMTVCFIKDTLTMDYPSEVFIQDSSLLLALAQVTVSRWSDHRIPYMAIQTLLKISSSLRFRFSQLNSSEQYEVPGAPTGFLDKKHNNLYYDYDGISSYSSSRMQNTGSSPSTPTDAAVENFIQLFKSFSRSLLYTSYDIHIWTVFDSFAFTMYKCISTFPVDSKSLTLSLQGVLMELAHIWERKSDFHTVVGLCLVSASVLNSMKVHNETFIVSKDVRNMLRSLSYSPVIRSGWPEVFEYFIQFSSMFDPSAGLMSEHQKDQDGDNSENHPKRRILNLLYAIQNASSHEDVLDSVDSLRDVLLPITLNLRLGDDSLAYILQDVPWRDTFYRFLCIEPTTEGDETLLGRVLDLFSYILQNTSSAKAFKWITPLCCEKSCTTLKLLANAALKLEMRHGGTALSDLVRSLLEFYSAVLTHANTLLSSETKWEIFQIYSAILNSLEEATYSNFALLTGVTKELATISEEKDIQAKIKANPVLSLALIHRVTDAVMVLAANGVLFEGFKNTSALYYLSVCVVHMLIPLMKDEACKTFKGDWIDRCGRAFQIFSMSADPRTKCQAFQVCEIFTASSYTRPIFAESSFRDSIVSLLQTAYSTFVDQKQPSFIKMRAGNTILNVLKEDEKSRIVLASRLQQEFPVLVDVSRLCSRVLWNSKISDVAKKPNEKSSDISSVTTTDAPFITPRVLTVVCKILMSFLQSLVESGNREASLHEVTSSGICQILFRCVAGRN</sequence>
<evidence type="ECO:0000313" key="3">
    <source>
        <dbReference type="Proteomes" id="UP000094527"/>
    </source>
</evidence>
<dbReference type="Proteomes" id="UP000094527">
    <property type="component" value="Unassembled WGS sequence"/>
</dbReference>
<dbReference type="OrthoDB" id="428850at2759"/>
<dbReference type="GO" id="GO:0036064">
    <property type="term" value="C:ciliary basal body"/>
    <property type="evidence" value="ECO:0007669"/>
    <property type="project" value="InterPro"/>
</dbReference>
<feature type="compositionally biased region" description="Polar residues" evidence="1">
    <location>
        <begin position="232"/>
        <end position="244"/>
    </location>
</feature>
<accession>A0A1D2MGH5</accession>
<dbReference type="GO" id="GO:0010457">
    <property type="term" value="P:centriole-centriole cohesion"/>
    <property type="evidence" value="ECO:0007669"/>
    <property type="project" value="TreeGrafter"/>
</dbReference>
<protein>
    <submittedName>
        <fullName evidence="2">Rotatin</fullName>
    </submittedName>
</protein>
<dbReference type="GO" id="GO:0005813">
    <property type="term" value="C:centrosome"/>
    <property type="evidence" value="ECO:0007669"/>
    <property type="project" value="InterPro"/>
</dbReference>
<name>A0A1D2MGH5_ORCCI</name>
<organism evidence="2 3">
    <name type="scientific">Orchesella cincta</name>
    <name type="common">Springtail</name>
    <name type="synonym">Podura cincta</name>
    <dbReference type="NCBI Taxonomy" id="48709"/>
    <lineage>
        <taxon>Eukaryota</taxon>
        <taxon>Metazoa</taxon>
        <taxon>Ecdysozoa</taxon>
        <taxon>Arthropoda</taxon>
        <taxon>Hexapoda</taxon>
        <taxon>Collembola</taxon>
        <taxon>Entomobryomorpha</taxon>
        <taxon>Entomobryoidea</taxon>
        <taxon>Orchesellidae</taxon>
        <taxon>Orchesellinae</taxon>
        <taxon>Orchesella</taxon>
    </lineage>
</organism>
<keyword evidence="3" id="KW-1185">Reference proteome</keyword>
<dbReference type="AlphaFoldDB" id="A0A1D2MGH5"/>
<feature type="region of interest" description="Disordered" evidence="1">
    <location>
        <begin position="215"/>
        <end position="252"/>
    </location>
</feature>
<evidence type="ECO:0000256" key="1">
    <source>
        <dbReference type="SAM" id="MobiDB-lite"/>
    </source>
</evidence>